<dbReference type="Proteomes" id="UP001465976">
    <property type="component" value="Unassembled WGS sequence"/>
</dbReference>
<dbReference type="PROSITE" id="PS51194">
    <property type="entry name" value="HELICASE_CTER"/>
    <property type="match status" value="1"/>
</dbReference>
<proteinExistence type="inferred from homology"/>
<dbReference type="InterPro" id="IPR001650">
    <property type="entry name" value="Helicase_C-like"/>
</dbReference>
<comment type="caution">
    <text evidence="8">The sequence shown here is derived from an EMBL/GenBank/DDBJ whole genome shotgun (WGS) entry which is preliminary data.</text>
</comment>
<dbReference type="SUPFAM" id="SSF52540">
    <property type="entry name" value="P-loop containing nucleoside triphosphate hydrolases"/>
    <property type="match status" value="1"/>
</dbReference>
<organism evidence="8 9">
    <name type="scientific">Marasmius crinis-equi</name>
    <dbReference type="NCBI Taxonomy" id="585013"/>
    <lineage>
        <taxon>Eukaryota</taxon>
        <taxon>Fungi</taxon>
        <taxon>Dikarya</taxon>
        <taxon>Basidiomycota</taxon>
        <taxon>Agaricomycotina</taxon>
        <taxon>Agaricomycetes</taxon>
        <taxon>Agaricomycetidae</taxon>
        <taxon>Agaricales</taxon>
        <taxon>Marasmiineae</taxon>
        <taxon>Marasmiaceae</taxon>
        <taxon>Marasmius</taxon>
    </lineage>
</organism>
<dbReference type="EMBL" id="JBAHYK010003427">
    <property type="protein sequence ID" value="KAL0563514.1"/>
    <property type="molecule type" value="Genomic_DNA"/>
</dbReference>
<evidence type="ECO:0000256" key="3">
    <source>
        <dbReference type="ARBA" id="ARBA00022840"/>
    </source>
</evidence>
<protein>
    <recommendedName>
        <fullName evidence="5">DNA 3'-5' helicase</fullName>
        <ecNumber evidence="5">5.6.2.4</ecNumber>
    </recommendedName>
</protein>
<dbReference type="SMART" id="SM00490">
    <property type="entry name" value="HELICc"/>
    <property type="match status" value="1"/>
</dbReference>
<reference evidence="8 9" key="1">
    <citation type="submission" date="2024-02" db="EMBL/GenBank/DDBJ databases">
        <title>A draft genome for the cacao thread blight pathogen Marasmius crinis-equi.</title>
        <authorList>
            <person name="Cohen S.P."/>
            <person name="Baruah I.K."/>
            <person name="Amoako-Attah I."/>
            <person name="Bukari Y."/>
            <person name="Meinhardt L.W."/>
            <person name="Bailey B.A."/>
        </authorList>
    </citation>
    <scope>NUCLEOTIDE SEQUENCE [LARGE SCALE GENOMIC DNA]</scope>
    <source>
        <strain evidence="8 9">GH-76</strain>
    </source>
</reference>
<dbReference type="Pfam" id="PF00270">
    <property type="entry name" value="DEAD"/>
    <property type="match status" value="1"/>
</dbReference>
<evidence type="ECO:0000313" key="8">
    <source>
        <dbReference type="EMBL" id="KAL0563514.1"/>
    </source>
</evidence>
<comment type="similarity">
    <text evidence="1">Belongs to the helicase family. RecQ subfamily.</text>
</comment>
<accession>A0ABR3EKU9</accession>
<dbReference type="Gene3D" id="3.40.50.300">
    <property type="entry name" value="P-loop containing nucleotide triphosphate hydrolases"/>
    <property type="match status" value="2"/>
</dbReference>
<evidence type="ECO:0000256" key="4">
    <source>
        <dbReference type="ARBA" id="ARBA00034617"/>
    </source>
</evidence>
<dbReference type="PROSITE" id="PS51192">
    <property type="entry name" value="HELICASE_ATP_BIND_1"/>
    <property type="match status" value="1"/>
</dbReference>
<evidence type="ECO:0000313" key="9">
    <source>
        <dbReference type="Proteomes" id="UP001465976"/>
    </source>
</evidence>
<evidence type="ECO:0000256" key="5">
    <source>
        <dbReference type="ARBA" id="ARBA00034808"/>
    </source>
</evidence>
<dbReference type="EC" id="5.6.2.4" evidence="5"/>
<name>A0ABR3EKU9_9AGAR</name>
<keyword evidence="2" id="KW-0547">Nucleotide-binding</keyword>
<dbReference type="Pfam" id="PF00271">
    <property type="entry name" value="Helicase_C"/>
    <property type="match status" value="1"/>
</dbReference>
<sequence>MATEGCQTVAEYVEDILSMEKTALEEILECYNITANPSYPHPYISSLSGKDLTTALRTVAIAFHTTNGREIPREHQLRFVVKSINHDSALIAGTGSGKTLAVALLVHLASRYRITITISPLKRLQITHARDFLEKYKIPTLVVNEDTPRGVDYWKENVWDSYAKRVGPYRHLIVTTEQLFKMKHGHFSRLGLLLQGQPFRRVIARFCIDEAHFVLFAGLPRFSLPAFRPTWGRLNEIKILFPNTPFNVMTATSPPQVLRAIENAVLNKDYHTIRHSCNRPNLIYATHCVVNSLEDLNNYSFILTQPFELKKQKRVLIFFDRISLLRKVLHYLRSLLPDDVDKQKIVQFYDSCMSAQYLTQVHADFTTPGGACRVLLATTSESTGIDFPDVDIVINVNIPPTGADALQRGGRANRQLMKFGLFLILYERWVLEVDLDEFEENRAAFGDDQDRPREKLTDKSDVRERAASSMVRLLSDDQLCMRKFFRDYLGDESPNSLKYSGPFCCNRHDDDFVLNDFLPSPVFGPSAKLVEMCVDDDSEEGPTRNHYRLPLSTRYELQLKLWCWRLQMHEGDELKAVRTPDMILSDHQLADLSKALPNKVASAELIQTFLGEGDDWTDEWAAKICAVIKAFDEALNALDSRSSKRRRVKT</sequence>
<evidence type="ECO:0000259" key="7">
    <source>
        <dbReference type="PROSITE" id="PS51194"/>
    </source>
</evidence>
<gene>
    <name evidence="8" type="ORF">V5O48_018553</name>
</gene>
<evidence type="ECO:0000256" key="2">
    <source>
        <dbReference type="ARBA" id="ARBA00022741"/>
    </source>
</evidence>
<dbReference type="InterPro" id="IPR011545">
    <property type="entry name" value="DEAD/DEAH_box_helicase_dom"/>
</dbReference>
<dbReference type="PANTHER" id="PTHR13710:SF145">
    <property type="entry name" value="ATP-DEPENDENT DNA HELICASE"/>
    <property type="match status" value="1"/>
</dbReference>
<keyword evidence="3" id="KW-0067">ATP-binding</keyword>
<evidence type="ECO:0000259" key="6">
    <source>
        <dbReference type="PROSITE" id="PS51192"/>
    </source>
</evidence>
<evidence type="ECO:0000256" key="1">
    <source>
        <dbReference type="ARBA" id="ARBA00005446"/>
    </source>
</evidence>
<dbReference type="InterPro" id="IPR027417">
    <property type="entry name" value="P-loop_NTPase"/>
</dbReference>
<comment type="catalytic activity">
    <reaction evidence="4">
        <text>Couples ATP hydrolysis with the unwinding of duplex DNA by translocating in the 3'-5' direction.</text>
        <dbReference type="EC" id="5.6.2.4"/>
    </reaction>
</comment>
<dbReference type="InterPro" id="IPR014001">
    <property type="entry name" value="Helicase_ATP-bd"/>
</dbReference>
<dbReference type="PANTHER" id="PTHR13710">
    <property type="entry name" value="DNA HELICASE RECQ FAMILY MEMBER"/>
    <property type="match status" value="1"/>
</dbReference>
<feature type="domain" description="Helicase C-terminal" evidence="7">
    <location>
        <begin position="302"/>
        <end position="468"/>
    </location>
</feature>
<feature type="domain" description="Helicase ATP-binding" evidence="6">
    <location>
        <begin position="79"/>
        <end position="271"/>
    </location>
</feature>
<keyword evidence="9" id="KW-1185">Reference proteome</keyword>